<reference evidence="2" key="1">
    <citation type="journal article" date="2020" name="mSystems">
        <title>Genome- and Community-Level Interaction Insights into Carbon Utilization and Element Cycling Functions of Hydrothermarchaeota in Hydrothermal Sediment.</title>
        <authorList>
            <person name="Zhou Z."/>
            <person name="Liu Y."/>
            <person name="Xu W."/>
            <person name="Pan J."/>
            <person name="Luo Z.H."/>
            <person name="Li M."/>
        </authorList>
    </citation>
    <scope>NUCLEOTIDE SEQUENCE [LARGE SCALE GENOMIC DNA]</scope>
    <source>
        <strain evidence="2">HyVt-577</strain>
    </source>
</reference>
<dbReference type="EMBL" id="DRQG01000004">
    <property type="protein sequence ID" value="HGY54166.1"/>
    <property type="molecule type" value="Genomic_DNA"/>
</dbReference>
<organism evidence="2">
    <name type="scientific">Caldithrix abyssi</name>
    <dbReference type="NCBI Taxonomy" id="187145"/>
    <lineage>
        <taxon>Bacteria</taxon>
        <taxon>Pseudomonadati</taxon>
        <taxon>Calditrichota</taxon>
        <taxon>Calditrichia</taxon>
        <taxon>Calditrichales</taxon>
        <taxon>Calditrichaceae</taxon>
        <taxon>Caldithrix</taxon>
    </lineage>
</organism>
<comment type="caution">
    <text evidence="2">The sequence shown here is derived from an EMBL/GenBank/DDBJ whole genome shotgun (WGS) entry which is preliminary data.</text>
</comment>
<proteinExistence type="predicted"/>
<protein>
    <recommendedName>
        <fullName evidence="3">Nitrogen fixation protein FixH</fullName>
    </recommendedName>
</protein>
<dbReference type="Proteomes" id="UP000885779">
    <property type="component" value="Unassembled WGS sequence"/>
</dbReference>
<dbReference type="Pfam" id="PF05751">
    <property type="entry name" value="FixH"/>
    <property type="match status" value="1"/>
</dbReference>
<name>A0A7V4WUC2_CALAY</name>
<keyword evidence="1" id="KW-0812">Transmembrane</keyword>
<evidence type="ECO:0000313" key="2">
    <source>
        <dbReference type="EMBL" id="HGY54166.1"/>
    </source>
</evidence>
<gene>
    <name evidence="2" type="ORF">ENK44_00560</name>
</gene>
<keyword evidence="1" id="KW-0472">Membrane</keyword>
<evidence type="ECO:0000256" key="1">
    <source>
        <dbReference type="SAM" id="Phobius"/>
    </source>
</evidence>
<keyword evidence="1" id="KW-1133">Transmembrane helix</keyword>
<evidence type="ECO:0008006" key="3">
    <source>
        <dbReference type="Google" id="ProtNLM"/>
    </source>
</evidence>
<dbReference type="AlphaFoldDB" id="A0A7V4WUC2"/>
<feature type="transmembrane region" description="Helical" evidence="1">
    <location>
        <begin position="6"/>
        <end position="28"/>
    </location>
</feature>
<accession>A0A7V4WUC2</accession>
<dbReference type="InterPro" id="IPR008620">
    <property type="entry name" value="FixH"/>
</dbReference>
<sequence>MNKNMAWPIGITVFLVLFAGGLIGFLFYSTSLRFDLVEEDYYQKGLQYQDRIEQKKRTEALSQPLRWKVEAGNQLHLYFPEVARSNRVEGQIHLFRPSDARMDRKFPLNLTENAEQVLNLKGFSSGLWRVKIQWQIDGKDYYYEEAFTLN</sequence>